<evidence type="ECO:0000313" key="2">
    <source>
        <dbReference type="Proteomes" id="UP000002774"/>
    </source>
</evidence>
<protein>
    <submittedName>
        <fullName evidence="1">Uncharacterized protein</fullName>
    </submittedName>
</protein>
<dbReference type="HOGENOM" id="CLU_1804004_0_0_10"/>
<gene>
    <name evidence="1" type="ORF">Mucpa_2173</name>
</gene>
<evidence type="ECO:0000313" key="1">
    <source>
        <dbReference type="EMBL" id="EHQ26312.1"/>
    </source>
</evidence>
<keyword evidence="2" id="KW-1185">Reference proteome</keyword>
<sequence>MGCADCQYAYFASTISILNLRHRPAQSPRKSLSLFVLIQKVTKKIKTARSFPPQGQTRPGVQSGPLPAFPCATDKITKVQTSSLFFPAERIEYAMTLGDQGKFFHNQLINKLLWRGDEAISMLYRANLQSGSASVRLLRSATA</sequence>
<dbReference type="EMBL" id="CM001403">
    <property type="protein sequence ID" value="EHQ26312.1"/>
    <property type="molecule type" value="Genomic_DNA"/>
</dbReference>
<dbReference type="AlphaFoldDB" id="H1YG24"/>
<proteinExistence type="predicted"/>
<accession>H1YG24</accession>
<name>H1YG24_9SPHI</name>
<reference evidence="1" key="1">
    <citation type="submission" date="2011-09" db="EMBL/GenBank/DDBJ databases">
        <title>The permanent draft genome of Mucilaginibacter paludis DSM 18603.</title>
        <authorList>
            <consortium name="US DOE Joint Genome Institute (JGI-PGF)"/>
            <person name="Lucas S."/>
            <person name="Han J."/>
            <person name="Lapidus A."/>
            <person name="Bruce D."/>
            <person name="Goodwin L."/>
            <person name="Pitluck S."/>
            <person name="Peters L."/>
            <person name="Kyrpides N."/>
            <person name="Mavromatis K."/>
            <person name="Ivanova N."/>
            <person name="Mikhailova N."/>
            <person name="Held B."/>
            <person name="Detter J.C."/>
            <person name="Tapia R."/>
            <person name="Han C."/>
            <person name="Land M."/>
            <person name="Hauser L."/>
            <person name="Markowitz V."/>
            <person name="Cheng J.-F."/>
            <person name="Hugenholtz P."/>
            <person name="Woyke T."/>
            <person name="Wu D."/>
            <person name="Tindall B."/>
            <person name="Brambilla E."/>
            <person name="Klenk H.-P."/>
            <person name="Eisen J.A."/>
        </authorList>
    </citation>
    <scope>NUCLEOTIDE SEQUENCE [LARGE SCALE GENOMIC DNA]</scope>
    <source>
        <strain evidence="1">DSM 18603</strain>
    </source>
</reference>
<organism evidence="1 2">
    <name type="scientific">Mucilaginibacter paludis DSM 18603</name>
    <dbReference type="NCBI Taxonomy" id="714943"/>
    <lineage>
        <taxon>Bacteria</taxon>
        <taxon>Pseudomonadati</taxon>
        <taxon>Bacteroidota</taxon>
        <taxon>Sphingobacteriia</taxon>
        <taxon>Sphingobacteriales</taxon>
        <taxon>Sphingobacteriaceae</taxon>
        <taxon>Mucilaginibacter</taxon>
    </lineage>
</organism>
<dbReference type="Proteomes" id="UP000002774">
    <property type="component" value="Chromosome"/>
</dbReference>